<dbReference type="Gene3D" id="3.50.50.60">
    <property type="entry name" value="FAD/NAD(P)-binding domain"/>
    <property type="match status" value="1"/>
</dbReference>
<evidence type="ECO:0000256" key="2">
    <source>
        <dbReference type="ARBA" id="ARBA00009967"/>
    </source>
</evidence>
<protein>
    <submittedName>
        <fullName evidence="10">FAD/NAD(P)-binding domain-containing protein</fullName>
    </submittedName>
</protein>
<dbReference type="GO" id="GO:0030327">
    <property type="term" value="P:prenylated protein catabolic process"/>
    <property type="evidence" value="ECO:0007669"/>
    <property type="project" value="TreeGrafter"/>
</dbReference>
<dbReference type="STRING" id="1314790.A0A1Y1YEV0"/>
<evidence type="ECO:0000259" key="9">
    <source>
        <dbReference type="Pfam" id="PF07156"/>
    </source>
</evidence>
<comment type="similarity">
    <text evidence="2">Belongs to the prenylcysteine oxidase family.</text>
</comment>
<evidence type="ECO:0000256" key="3">
    <source>
        <dbReference type="ARBA" id="ARBA00022630"/>
    </source>
</evidence>
<evidence type="ECO:0000256" key="6">
    <source>
        <dbReference type="ARBA" id="ARBA00023002"/>
    </source>
</evidence>
<dbReference type="PANTHER" id="PTHR15944:SF0">
    <property type="entry name" value="PRENYLCYSTEINE LYASE DOMAIN-CONTAINING PROTEIN"/>
    <property type="match status" value="1"/>
</dbReference>
<feature type="signal peptide" evidence="8">
    <location>
        <begin position="1"/>
        <end position="19"/>
    </location>
</feature>
<keyword evidence="11" id="KW-1185">Reference proteome</keyword>
<evidence type="ECO:0000313" key="10">
    <source>
        <dbReference type="EMBL" id="ORX96453.1"/>
    </source>
</evidence>
<dbReference type="EMBL" id="MCFE01000154">
    <property type="protein sequence ID" value="ORX96453.1"/>
    <property type="molecule type" value="Genomic_DNA"/>
</dbReference>
<evidence type="ECO:0000256" key="5">
    <source>
        <dbReference type="ARBA" id="ARBA00022827"/>
    </source>
</evidence>
<dbReference type="InParanoid" id="A0A1Y1YEV0"/>
<evidence type="ECO:0000256" key="1">
    <source>
        <dbReference type="ARBA" id="ARBA00001974"/>
    </source>
</evidence>
<organism evidence="10 11">
    <name type="scientific">Basidiobolus meristosporus CBS 931.73</name>
    <dbReference type="NCBI Taxonomy" id="1314790"/>
    <lineage>
        <taxon>Eukaryota</taxon>
        <taxon>Fungi</taxon>
        <taxon>Fungi incertae sedis</taxon>
        <taxon>Zoopagomycota</taxon>
        <taxon>Entomophthoromycotina</taxon>
        <taxon>Basidiobolomycetes</taxon>
        <taxon>Basidiobolales</taxon>
        <taxon>Basidiobolaceae</taxon>
        <taxon>Basidiobolus</taxon>
    </lineage>
</organism>
<dbReference type="GO" id="GO:0001735">
    <property type="term" value="F:prenylcysteine oxidase activity"/>
    <property type="evidence" value="ECO:0007669"/>
    <property type="project" value="InterPro"/>
</dbReference>
<keyword evidence="3" id="KW-0285">Flavoprotein</keyword>
<dbReference type="GO" id="GO:0030328">
    <property type="term" value="P:prenylcysteine catabolic process"/>
    <property type="evidence" value="ECO:0007669"/>
    <property type="project" value="InterPro"/>
</dbReference>
<name>A0A1Y1YEV0_9FUNG</name>
<feature type="domain" description="Prenylcysteine lyase" evidence="9">
    <location>
        <begin position="122"/>
        <end position="464"/>
    </location>
</feature>
<comment type="cofactor">
    <cofactor evidence="1">
        <name>FAD</name>
        <dbReference type="ChEBI" id="CHEBI:57692"/>
    </cofactor>
</comment>
<dbReference type="Proteomes" id="UP000193498">
    <property type="component" value="Unassembled WGS sequence"/>
</dbReference>
<gene>
    <name evidence="10" type="ORF">K493DRAFT_371009</name>
</gene>
<dbReference type="Pfam" id="PF07156">
    <property type="entry name" value="Prenylcys_lyase"/>
    <property type="match status" value="1"/>
</dbReference>
<dbReference type="Pfam" id="PF13450">
    <property type="entry name" value="NAD_binding_8"/>
    <property type="match status" value="1"/>
</dbReference>
<dbReference type="AlphaFoldDB" id="A0A1Y1YEV0"/>
<dbReference type="InterPro" id="IPR010795">
    <property type="entry name" value="Prenylcys_lyase"/>
</dbReference>
<dbReference type="InterPro" id="IPR036188">
    <property type="entry name" value="FAD/NAD-bd_sf"/>
</dbReference>
<keyword evidence="6" id="KW-0560">Oxidoreductase</keyword>
<feature type="chain" id="PRO_5013367805" evidence="8">
    <location>
        <begin position="20"/>
        <end position="470"/>
    </location>
</feature>
<evidence type="ECO:0000256" key="4">
    <source>
        <dbReference type="ARBA" id="ARBA00022729"/>
    </source>
</evidence>
<keyword evidence="4 8" id="KW-0732">Signal</keyword>
<reference evidence="10 11" key="1">
    <citation type="submission" date="2016-07" db="EMBL/GenBank/DDBJ databases">
        <title>Pervasive Adenine N6-methylation of Active Genes in Fungi.</title>
        <authorList>
            <consortium name="DOE Joint Genome Institute"/>
            <person name="Mondo S.J."/>
            <person name="Dannebaum R.O."/>
            <person name="Kuo R.C."/>
            <person name="Labutti K."/>
            <person name="Haridas S."/>
            <person name="Kuo A."/>
            <person name="Salamov A."/>
            <person name="Ahrendt S.R."/>
            <person name="Lipzen A."/>
            <person name="Sullivan W."/>
            <person name="Andreopoulos W.B."/>
            <person name="Clum A."/>
            <person name="Lindquist E."/>
            <person name="Daum C."/>
            <person name="Ramamoorthy G.K."/>
            <person name="Gryganskyi A."/>
            <person name="Culley D."/>
            <person name="Magnuson J.K."/>
            <person name="James T.Y."/>
            <person name="O'Malley M.A."/>
            <person name="Stajich J.E."/>
            <person name="Spatafora J.W."/>
            <person name="Visel A."/>
            <person name="Grigoriev I.V."/>
        </authorList>
    </citation>
    <scope>NUCLEOTIDE SEQUENCE [LARGE SCALE GENOMIC DNA]</scope>
    <source>
        <strain evidence="10 11">CBS 931.73</strain>
    </source>
</reference>
<dbReference type="SUPFAM" id="SSF51905">
    <property type="entry name" value="FAD/NAD(P)-binding domain"/>
    <property type="match status" value="1"/>
</dbReference>
<comment type="caution">
    <text evidence="10">The sequence shown here is derived from an EMBL/GenBank/DDBJ whole genome shotgun (WGS) entry which is preliminary data.</text>
</comment>
<sequence length="470" mass="52351">MHFRPGSFLLCLLVGGICSANSGTRETRKIGIIGAGIGGTSTAYYLRELLQKQNIHVDITIFEAEDRLGGRTLSPVFTRPKRPSIPLSMGASLFVSCNYNLMNLTKRFSLPVQQEFGEQLENSTSDLWNGREFLWKGSPVARYGPENFEKLEGVISSMLSRFLRVYDHDLMWTSVNGLFKSLGLDDMLGVTGYDYFIQQGLNETFVKEHLDFATRSNYARGITEIHALAASIATIPVAGACTTHSITSGNAGLSKELAARSRSKVLLKRRVKAIFRRRGKYVVVPSKGKPQAFDYLVIATPIHLSGLSFAPNIQYPSVNYTQVQVTHVTGRVKPAYFNVADGLLPTDISVTSPPGAKLPFNSLYRLANYQPEKGIYMYHLQTTGSLQPATLTHLFESLKKEVVQVTWNAYPTMTTTGVQQEFPVELSPGLYYLNTMEPFISTMETETLSARNIARLIGKRIRRSLVHRTQ</sequence>
<proteinExistence type="inferred from homology"/>
<dbReference type="OrthoDB" id="437369at2759"/>
<accession>A0A1Y1YEV0</accession>
<dbReference type="InterPro" id="IPR017046">
    <property type="entry name" value="Prenylcysteine_Oxase1"/>
</dbReference>
<evidence type="ECO:0000256" key="8">
    <source>
        <dbReference type="SAM" id="SignalP"/>
    </source>
</evidence>
<keyword evidence="7" id="KW-0325">Glycoprotein</keyword>
<evidence type="ECO:0000313" key="11">
    <source>
        <dbReference type="Proteomes" id="UP000193498"/>
    </source>
</evidence>
<dbReference type="PANTHER" id="PTHR15944">
    <property type="entry name" value="FARNESYLCYSTEINE LYASE"/>
    <property type="match status" value="1"/>
</dbReference>
<keyword evidence="5" id="KW-0274">FAD</keyword>
<evidence type="ECO:0000256" key="7">
    <source>
        <dbReference type="ARBA" id="ARBA00023180"/>
    </source>
</evidence>